<dbReference type="EMBL" id="MCGR01000008">
    <property type="protein sequence ID" value="ORY88829.1"/>
    <property type="molecule type" value="Genomic_DNA"/>
</dbReference>
<feature type="region of interest" description="Disordered" evidence="1">
    <location>
        <begin position="97"/>
        <end position="136"/>
    </location>
</feature>
<proteinExistence type="predicted"/>
<dbReference type="GO" id="GO:0016226">
    <property type="term" value="P:iron-sulfur cluster assembly"/>
    <property type="evidence" value="ECO:0007669"/>
    <property type="project" value="TreeGrafter"/>
</dbReference>
<dbReference type="PANTHER" id="PTHR13166:SF7">
    <property type="entry name" value="LYR MOTIF-CONTAINING PROTEIN 4"/>
    <property type="match status" value="1"/>
</dbReference>
<name>A0A1Y2G1N7_9BASI</name>
<organism evidence="3 4">
    <name type="scientific">Leucosporidium creatinivorum</name>
    <dbReference type="NCBI Taxonomy" id="106004"/>
    <lineage>
        <taxon>Eukaryota</taxon>
        <taxon>Fungi</taxon>
        <taxon>Dikarya</taxon>
        <taxon>Basidiomycota</taxon>
        <taxon>Pucciniomycotina</taxon>
        <taxon>Microbotryomycetes</taxon>
        <taxon>Leucosporidiales</taxon>
        <taxon>Leucosporidium</taxon>
    </lineage>
</organism>
<dbReference type="Pfam" id="PF05347">
    <property type="entry name" value="Complex1_LYR"/>
    <property type="match status" value="1"/>
</dbReference>
<dbReference type="GO" id="GO:1990221">
    <property type="term" value="C:L-cysteine desulfurase complex"/>
    <property type="evidence" value="ECO:0007669"/>
    <property type="project" value="TreeGrafter"/>
</dbReference>
<evidence type="ECO:0000313" key="4">
    <source>
        <dbReference type="Proteomes" id="UP000193467"/>
    </source>
</evidence>
<dbReference type="Proteomes" id="UP000193467">
    <property type="component" value="Unassembled WGS sequence"/>
</dbReference>
<evidence type="ECO:0000256" key="1">
    <source>
        <dbReference type="SAM" id="MobiDB-lite"/>
    </source>
</evidence>
<gene>
    <name evidence="3" type="ORF">BCR35DRAFT_301179</name>
</gene>
<evidence type="ECO:0000313" key="3">
    <source>
        <dbReference type="EMBL" id="ORY88829.1"/>
    </source>
</evidence>
<accession>A0A1Y2G1N7</accession>
<dbReference type="PANTHER" id="PTHR13166">
    <property type="entry name" value="PROTEIN C6ORF149"/>
    <property type="match status" value="1"/>
</dbReference>
<reference evidence="3 4" key="1">
    <citation type="submission" date="2016-07" db="EMBL/GenBank/DDBJ databases">
        <title>Pervasive Adenine N6-methylation of Active Genes in Fungi.</title>
        <authorList>
            <consortium name="DOE Joint Genome Institute"/>
            <person name="Mondo S.J."/>
            <person name="Dannebaum R.O."/>
            <person name="Kuo R.C."/>
            <person name="Labutti K."/>
            <person name="Haridas S."/>
            <person name="Kuo A."/>
            <person name="Salamov A."/>
            <person name="Ahrendt S.R."/>
            <person name="Lipzen A."/>
            <person name="Sullivan W."/>
            <person name="Andreopoulos W.B."/>
            <person name="Clum A."/>
            <person name="Lindquist E."/>
            <person name="Daum C."/>
            <person name="Ramamoorthy G.K."/>
            <person name="Gryganskyi A."/>
            <person name="Culley D."/>
            <person name="Magnuson J.K."/>
            <person name="James T.Y."/>
            <person name="O'Malley M.A."/>
            <person name="Stajich J.E."/>
            <person name="Spatafora J.W."/>
            <person name="Visel A."/>
            <person name="Grigoriev I.V."/>
        </authorList>
    </citation>
    <scope>NUCLEOTIDE SEQUENCE [LARGE SCALE GENOMIC DNA]</scope>
    <source>
        <strain evidence="3 4">62-1032</strain>
    </source>
</reference>
<protein>
    <recommendedName>
        <fullName evidence="2">Complex 1 LYR protein domain-containing protein</fullName>
    </recommendedName>
</protein>
<evidence type="ECO:0000259" key="2">
    <source>
        <dbReference type="Pfam" id="PF05347"/>
    </source>
</evidence>
<dbReference type="STRING" id="106004.A0A1Y2G1N7"/>
<sequence>MSSTVARSALASLPRALKISPSTPITRTHLLALYKEQLRVANSFSSYNFRQYFVRRTKDKFRLEVPALLDAVEQQGEAAVEGAATGKEGVVEALKQAAQEAAPKEESPAEDASIYSPTSTPLPAADSAVTASSNSPQDALREWYTESLSELAVLARSAIVNQMYEAPRLVVEGVGQVVATGGGGAGQEAR</sequence>
<dbReference type="InterPro" id="IPR051522">
    <property type="entry name" value="ISC_assembly_LYR"/>
</dbReference>
<dbReference type="OrthoDB" id="275715at2759"/>
<feature type="domain" description="Complex 1 LYR protein" evidence="2">
    <location>
        <begin position="31"/>
        <end position="62"/>
    </location>
</feature>
<dbReference type="AlphaFoldDB" id="A0A1Y2G1N7"/>
<dbReference type="GO" id="GO:0005739">
    <property type="term" value="C:mitochondrion"/>
    <property type="evidence" value="ECO:0007669"/>
    <property type="project" value="TreeGrafter"/>
</dbReference>
<dbReference type="InParanoid" id="A0A1Y2G1N7"/>
<dbReference type="InterPro" id="IPR008011">
    <property type="entry name" value="Complex1_LYR_dom"/>
</dbReference>
<comment type="caution">
    <text evidence="3">The sequence shown here is derived from an EMBL/GenBank/DDBJ whole genome shotgun (WGS) entry which is preliminary data.</text>
</comment>
<keyword evidence="4" id="KW-1185">Reference proteome</keyword>